<feature type="domain" description="DOMON" evidence="7">
    <location>
        <begin position="1327"/>
        <end position="1443"/>
    </location>
</feature>
<feature type="compositionally biased region" description="Polar residues" evidence="3">
    <location>
        <begin position="639"/>
        <end position="648"/>
    </location>
</feature>
<feature type="compositionally biased region" description="Polar residues" evidence="3">
    <location>
        <begin position="1759"/>
        <end position="1769"/>
    </location>
</feature>
<evidence type="ECO:0000259" key="7">
    <source>
        <dbReference type="PROSITE" id="PS50836"/>
    </source>
</evidence>
<feature type="domain" description="ShKT" evidence="8">
    <location>
        <begin position="347"/>
        <end position="388"/>
    </location>
</feature>
<feature type="transmembrane region" description="Helical" evidence="4">
    <location>
        <begin position="1624"/>
        <end position="1645"/>
    </location>
</feature>
<dbReference type="SUPFAM" id="SSF49344">
    <property type="entry name" value="CBD9-like"/>
    <property type="match status" value="1"/>
</dbReference>
<keyword evidence="4" id="KW-0472">Membrane</keyword>
<dbReference type="Gene3D" id="2.10.25.10">
    <property type="entry name" value="Laminin"/>
    <property type="match status" value="3"/>
</dbReference>
<proteinExistence type="predicted"/>
<feature type="domain" description="DOMON" evidence="7">
    <location>
        <begin position="725"/>
        <end position="846"/>
    </location>
</feature>
<protein>
    <recommendedName>
        <fullName evidence="11">DOMON domain-containing protein</fullName>
    </recommendedName>
</protein>
<dbReference type="PROSITE" id="PS00022">
    <property type="entry name" value="EGF_1"/>
    <property type="match status" value="1"/>
</dbReference>
<feature type="domain" description="SEA" evidence="5">
    <location>
        <begin position="1501"/>
        <end position="1614"/>
    </location>
</feature>
<dbReference type="InterPro" id="IPR036364">
    <property type="entry name" value="SEA_dom_sf"/>
</dbReference>
<feature type="compositionally biased region" description="Polar residues" evidence="3">
    <location>
        <begin position="1697"/>
        <end position="1717"/>
    </location>
</feature>
<comment type="caution">
    <text evidence="2">Lacks conserved residue(s) required for the propagation of feature annotation.</text>
</comment>
<evidence type="ECO:0000256" key="2">
    <source>
        <dbReference type="PROSITE-ProRule" id="PRU00076"/>
    </source>
</evidence>
<evidence type="ECO:0000256" key="3">
    <source>
        <dbReference type="SAM" id="MobiDB-lite"/>
    </source>
</evidence>
<evidence type="ECO:0000259" key="8">
    <source>
        <dbReference type="PROSITE" id="PS51670"/>
    </source>
</evidence>
<dbReference type="EMBL" id="UPTC01000524">
    <property type="protein sequence ID" value="VBB29048.1"/>
    <property type="molecule type" value="Genomic_DNA"/>
</dbReference>
<dbReference type="PROSITE" id="PS51670">
    <property type="entry name" value="SHKT"/>
    <property type="match status" value="1"/>
</dbReference>
<keyword evidence="4" id="KW-1133">Transmembrane helix</keyword>
<dbReference type="PROSITE" id="PS50836">
    <property type="entry name" value="DOMON"/>
    <property type="match status" value="3"/>
</dbReference>
<dbReference type="PROSITE" id="PS50026">
    <property type="entry name" value="EGF_3"/>
    <property type="match status" value="1"/>
</dbReference>
<keyword evidence="1" id="KW-0722">Serine protease inhibitor</keyword>
<dbReference type="CDD" id="cd09631">
    <property type="entry name" value="DOMON_DOH"/>
    <property type="match status" value="4"/>
</dbReference>
<feature type="domain" description="DOMON" evidence="7">
    <location>
        <begin position="902"/>
        <end position="1021"/>
    </location>
</feature>
<feature type="domain" description="EGF-like" evidence="6">
    <location>
        <begin position="178"/>
        <end position="219"/>
    </location>
</feature>
<dbReference type="PROSITE" id="PS01186">
    <property type="entry name" value="EGF_2"/>
    <property type="match status" value="1"/>
</dbReference>
<evidence type="ECO:0000313" key="9">
    <source>
        <dbReference type="EMBL" id="VBB29048.1"/>
    </source>
</evidence>
<keyword evidence="2" id="KW-0245">EGF-like domain</keyword>
<dbReference type="Proteomes" id="UP000276991">
    <property type="component" value="Unassembled WGS sequence"/>
</dbReference>
<dbReference type="Pfam" id="PF03351">
    <property type="entry name" value="DOMON"/>
    <property type="match status" value="4"/>
</dbReference>
<feature type="region of interest" description="Disordered" evidence="3">
    <location>
        <begin position="635"/>
        <end position="656"/>
    </location>
</feature>
<evidence type="ECO:0008006" key="11">
    <source>
        <dbReference type="Google" id="ProtNLM"/>
    </source>
</evidence>
<evidence type="ECO:0000256" key="4">
    <source>
        <dbReference type="SAM" id="Phobius"/>
    </source>
</evidence>
<dbReference type="GO" id="GO:0004867">
    <property type="term" value="F:serine-type endopeptidase inhibitor activity"/>
    <property type="evidence" value="ECO:0007669"/>
    <property type="project" value="UniProtKB-KW"/>
</dbReference>
<sequence>MIWILPLLPLATAYIRLTYPPTRYPFFNYSIESGKSHKLCSVPKNPKGAVTWLRSGEDVNITWFQSVSDNGSLKLELLNEMDQIIAVLSPITSVNNNDRTLKTSATIMLPKNYECYNCVIRIILQDAETGKNYSSHYSCADVNIVNEIPDGDTCLGNGKRKHGICECDLHSSGDNCQYHDECTNDSDCNSHGRCVPLSNGALTMKQCFCQRGYFGTMCQHVSQSFTDDSEFLPSLYHMHEVGQDNDKIYWRILQDEIEFVLKFKTKSWIGIGWKPKSSDEYCPSSQNFTSSGEKFWQDLMTTSSSWWTSQTSTNKQNKTVANEVLPSESISNNRSSDTHGVKIEKICNENEEFSHCPEFTRQCEASCDWTKFPETIPNCPRTCGTPKCICKEGFVRSANDNNTCVPFHFCSDEKDDIAHFIHLKQAEIECPINSTWAKCGIACEPTCENMYDTTPCPASCEEPACTCADNYVRYGGNCIFWGDCPKHRAKCQVSVEVSRIVKWKGSETMLISDLEERFASDSPTSVPMKTTTEGSVQVEFTPGNSSNQSETTTLTAIAIPAETKTVSGSLACGINETINECGRACETNCNNVYSREKCTQCYRPACACIYGYARIDDRCIYWADCPHGNRRLPHDRQHTSSSILQPPKTSATSAASGTESVNSSLKLSNEISELNLADAEAFINVANVESQNNISNAGFASLLESEVDGDVCYGDWRWPPGCRDCDYRISWNYLDDTDEIEFSIETRAPSNWWTGVGFSPTGTMVEADIIIVKSRNGELSLHDMYSTEYGVPREDSKQDVYTPTVIGTHVNGVLRVQFTRKRDTGDRKADHHFSETNCYKFLFPVSGGRLEPNGQLSKHISIPHVSENKICIQSCVAPQNLQTTSSCETEYRYPAGCSDAACDYIAKWEYSMARKDVKFEISSKELGRWTGIGFSRDGQMASSDIYTGWVFEGKAYVTDRFAYGRQLPAIDPADRQDIYEISGKAEDDIQTITFRRKVLPADTITDFPLNVCYYFLFPVGGGRVLARKSQDFQNAKTPIGYHDLYQPKVSRTKICICDQNGVSIASDDGPPAVRNRRRINQKDVSFRLKRQSQDPFEVQIDHFAGIDKVNASIPSEMMEVKSESAPERSAHLPINTTTLVDIPKPESELWTASAADEPERKPIQQRLKEEEKKNAEHSMDCLDMVIGVMVDGMSQVRDYYSFSHILPQPDELFGGKDSLTSATAYQQDNITTVIFRKPLKASDHADRTISPKETVVIWTKGVISGESQVVLEKTTTSFLDGESSRGQLIINFFDNEQEESKQLQKLGRKNECFGSYEYPANCTNEKCNYTISWWINGKKISFSLAAAIPTYHWTGIGFSFDGSMAHSDVIVVNVLDEGIVKVLDMFSPSYSRPKIDNEQNLFDIRTSYDQGRVYANFSRYLVSNDENDISIDQCVYFLYPVNGGILDMETNEIHKHKETPISSGTKICAALCVNNLAVKKMPQNEPLHKASILPEESITTESVIFDVVIRILNREWNPYFANQNTQEFQQLATEVINEVNAMIKMRYPQMRVIEIKKFKKGSILAFMTFFSEDDPPPSDREVKEYLNKQVKLQSPEALHLEIASVILKKTEKESSNKLDKIQNWIVLSIGVSLFLTATFLVCCIVSRSRKVRSDNCNNYNIHYPMNGYGCNNNLTVSPLNSKKSGFENAAYHATHSRQFSQATTASQNGTSKGSPNTLEEIPKGVGETTYQEWFSKVASKPGAQQHEELSSPSVRHPVSQRSFNGPSYMSHTQDVNNFYGEIRLGPPGYYRPY</sequence>
<name>A0A498SAI6_ACAVI</name>
<dbReference type="InterPro" id="IPR005018">
    <property type="entry name" value="DOMON_domain"/>
</dbReference>
<dbReference type="SMART" id="SM00664">
    <property type="entry name" value="DoH"/>
    <property type="match status" value="4"/>
</dbReference>
<keyword evidence="2" id="KW-1015">Disulfide bond</keyword>
<evidence type="ECO:0000259" key="5">
    <source>
        <dbReference type="PROSITE" id="PS50024"/>
    </source>
</evidence>
<dbReference type="InterPro" id="IPR045266">
    <property type="entry name" value="DOH_DOMON"/>
</dbReference>
<dbReference type="SMART" id="SM00181">
    <property type="entry name" value="EGF"/>
    <property type="match status" value="3"/>
</dbReference>
<dbReference type="Pfam" id="PF01390">
    <property type="entry name" value="SEA"/>
    <property type="match status" value="1"/>
</dbReference>
<dbReference type="PANTHER" id="PTHR46901">
    <property type="entry name" value="GH04942P"/>
    <property type="match status" value="1"/>
</dbReference>
<evidence type="ECO:0000259" key="6">
    <source>
        <dbReference type="PROSITE" id="PS50026"/>
    </source>
</evidence>
<dbReference type="CDD" id="cd19941">
    <property type="entry name" value="TIL"/>
    <property type="match status" value="3"/>
</dbReference>
<evidence type="ECO:0000313" key="10">
    <source>
        <dbReference type="Proteomes" id="UP000276991"/>
    </source>
</evidence>
<dbReference type="InterPro" id="IPR036084">
    <property type="entry name" value="Ser_inhib-like_sf"/>
</dbReference>
<keyword evidence="10" id="KW-1185">Reference proteome</keyword>
<dbReference type="InterPro" id="IPR003582">
    <property type="entry name" value="ShKT_dom"/>
</dbReference>
<evidence type="ECO:0000256" key="1">
    <source>
        <dbReference type="ARBA" id="ARBA00022900"/>
    </source>
</evidence>
<organism evidence="9 10">
    <name type="scientific">Acanthocheilonema viteae</name>
    <name type="common">Filarial nematode worm</name>
    <name type="synonym">Dipetalonema viteae</name>
    <dbReference type="NCBI Taxonomy" id="6277"/>
    <lineage>
        <taxon>Eukaryota</taxon>
        <taxon>Metazoa</taxon>
        <taxon>Ecdysozoa</taxon>
        <taxon>Nematoda</taxon>
        <taxon>Chromadorea</taxon>
        <taxon>Rhabditida</taxon>
        <taxon>Spirurina</taxon>
        <taxon>Spiruromorpha</taxon>
        <taxon>Filarioidea</taxon>
        <taxon>Onchocercidae</taxon>
        <taxon>Acanthocheilonema</taxon>
    </lineage>
</organism>
<dbReference type="PANTHER" id="PTHR46901:SF3">
    <property type="entry name" value="EGF-LIKE DOMAIN-CONTAINING PROTEIN"/>
    <property type="match status" value="1"/>
</dbReference>
<gene>
    <name evidence="9" type="ORF">NAV_LOCUS3857</name>
</gene>
<dbReference type="OrthoDB" id="188511at2759"/>
<dbReference type="Pfam" id="PF01826">
    <property type="entry name" value="TIL"/>
    <property type="match status" value="3"/>
</dbReference>
<dbReference type="InterPro" id="IPR000742">
    <property type="entry name" value="EGF"/>
</dbReference>
<keyword evidence="1" id="KW-0646">Protease inhibitor</keyword>
<dbReference type="SUPFAM" id="SSF57567">
    <property type="entry name" value="Serine protease inhibitors"/>
    <property type="match status" value="3"/>
</dbReference>
<feature type="disulfide bond" evidence="2">
    <location>
        <begin position="209"/>
        <end position="218"/>
    </location>
</feature>
<dbReference type="InterPro" id="IPR000082">
    <property type="entry name" value="SEA_dom"/>
</dbReference>
<accession>A0A498SAI6</accession>
<dbReference type="InterPro" id="IPR002919">
    <property type="entry name" value="TIL_dom"/>
</dbReference>
<keyword evidence="4" id="KW-0812">Transmembrane</keyword>
<feature type="region of interest" description="Disordered" evidence="3">
    <location>
        <begin position="1697"/>
        <end position="1722"/>
    </location>
</feature>
<dbReference type="STRING" id="6277.A0A498SAI6"/>
<dbReference type="SUPFAM" id="SSF82671">
    <property type="entry name" value="SEA domain"/>
    <property type="match status" value="1"/>
</dbReference>
<dbReference type="PROSITE" id="PS50024">
    <property type="entry name" value="SEA"/>
    <property type="match status" value="1"/>
</dbReference>
<reference evidence="9 10" key="1">
    <citation type="submission" date="2018-08" db="EMBL/GenBank/DDBJ databases">
        <authorList>
            <person name="Laetsch R D."/>
            <person name="Stevens L."/>
            <person name="Kumar S."/>
            <person name="Blaxter L. M."/>
        </authorList>
    </citation>
    <scope>NUCLEOTIDE SEQUENCE [LARGE SCALE GENOMIC DNA]</scope>
</reference>
<feature type="region of interest" description="Disordered" evidence="3">
    <location>
        <begin position="1741"/>
        <end position="1769"/>
    </location>
</feature>
<dbReference type="Gene3D" id="2.60.40.1210">
    <property type="entry name" value="Cellobiose dehydrogenase, cytochrome domain"/>
    <property type="match status" value="1"/>
</dbReference>
<dbReference type="CDD" id="cd00054">
    <property type="entry name" value="EGF_CA"/>
    <property type="match status" value="1"/>
</dbReference>